<dbReference type="GO" id="GO:0020037">
    <property type="term" value="F:heme binding"/>
    <property type="evidence" value="ECO:0007669"/>
    <property type="project" value="InterPro"/>
</dbReference>
<gene>
    <name evidence="8" type="ORF">G7Z17_g3881</name>
</gene>
<dbReference type="Gene3D" id="1.10.630.10">
    <property type="entry name" value="Cytochrome P450"/>
    <property type="match status" value="1"/>
</dbReference>
<dbReference type="GO" id="GO:0016705">
    <property type="term" value="F:oxidoreductase activity, acting on paired donors, with incorporation or reduction of molecular oxygen"/>
    <property type="evidence" value="ECO:0007669"/>
    <property type="project" value="InterPro"/>
</dbReference>
<dbReference type="InterPro" id="IPR001128">
    <property type="entry name" value="Cyt_P450"/>
</dbReference>
<evidence type="ECO:0000256" key="5">
    <source>
        <dbReference type="ARBA" id="ARBA00023004"/>
    </source>
</evidence>
<name>A0A9P5LD57_9HYPO</name>
<dbReference type="InterPro" id="IPR036396">
    <property type="entry name" value="Cyt_P450_sf"/>
</dbReference>
<evidence type="ECO:0000256" key="2">
    <source>
        <dbReference type="ARBA" id="ARBA00010617"/>
    </source>
</evidence>
<dbReference type="PRINTS" id="PR00465">
    <property type="entry name" value="EP450IV"/>
</dbReference>
<keyword evidence="5 7" id="KW-0408">Iron</keyword>
<protein>
    <recommendedName>
        <fullName evidence="10">Cytochrome P450</fullName>
    </recommendedName>
</protein>
<evidence type="ECO:0000313" key="9">
    <source>
        <dbReference type="Proteomes" id="UP000722485"/>
    </source>
</evidence>
<reference evidence="8" key="1">
    <citation type="submission" date="2020-03" db="EMBL/GenBank/DDBJ databases">
        <title>Draft Genome Sequence of Cylindrodendrum hubeiense.</title>
        <authorList>
            <person name="Buettner E."/>
            <person name="Kellner H."/>
        </authorList>
    </citation>
    <scope>NUCLEOTIDE SEQUENCE</scope>
    <source>
        <strain evidence="8">IHI 201604</strain>
    </source>
</reference>
<keyword evidence="3 7" id="KW-0349">Heme</keyword>
<accession>A0A9P5LD57</accession>
<comment type="caution">
    <text evidence="8">The sequence shown here is derived from an EMBL/GenBank/DDBJ whole genome shotgun (WGS) entry which is preliminary data.</text>
</comment>
<evidence type="ECO:0000256" key="4">
    <source>
        <dbReference type="ARBA" id="ARBA00022723"/>
    </source>
</evidence>
<dbReference type="GO" id="GO:0005506">
    <property type="term" value="F:iron ion binding"/>
    <property type="evidence" value="ECO:0007669"/>
    <property type="project" value="InterPro"/>
</dbReference>
<evidence type="ECO:0008006" key="10">
    <source>
        <dbReference type="Google" id="ProtNLM"/>
    </source>
</evidence>
<dbReference type="Pfam" id="PF00067">
    <property type="entry name" value="p450"/>
    <property type="match status" value="1"/>
</dbReference>
<dbReference type="OrthoDB" id="3934656at2759"/>
<dbReference type="EMBL" id="JAANBB010000050">
    <property type="protein sequence ID" value="KAF7553107.1"/>
    <property type="molecule type" value="Genomic_DNA"/>
</dbReference>
<dbReference type="SUPFAM" id="SSF48264">
    <property type="entry name" value="Cytochrome P450"/>
    <property type="match status" value="1"/>
</dbReference>
<keyword evidence="9" id="KW-1185">Reference proteome</keyword>
<comment type="cofactor">
    <cofactor evidence="1 7">
        <name>heme</name>
        <dbReference type="ChEBI" id="CHEBI:30413"/>
    </cofactor>
</comment>
<keyword evidence="6" id="KW-0503">Monooxygenase</keyword>
<dbReference type="PANTHER" id="PTHR24305:SF232">
    <property type="entry name" value="P450, PUTATIVE (EUROFUNG)-RELATED"/>
    <property type="match status" value="1"/>
</dbReference>
<organism evidence="8 9">
    <name type="scientific">Cylindrodendrum hubeiense</name>
    <dbReference type="NCBI Taxonomy" id="595255"/>
    <lineage>
        <taxon>Eukaryota</taxon>
        <taxon>Fungi</taxon>
        <taxon>Dikarya</taxon>
        <taxon>Ascomycota</taxon>
        <taxon>Pezizomycotina</taxon>
        <taxon>Sordariomycetes</taxon>
        <taxon>Hypocreomycetidae</taxon>
        <taxon>Hypocreales</taxon>
        <taxon>Nectriaceae</taxon>
        <taxon>Cylindrodendrum</taxon>
    </lineage>
</organism>
<dbReference type="GO" id="GO:0004497">
    <property type="term" value="F:monooxygenase activity"/>
    <property type="evidence" value="ECO:0007669"/>
    <property type="project" value="UniProtKB-KW"/>
</dbReference>
<evidence type="ECO:0000256" key="1">
    <source>
        <dbReference type="ARBA" id="ARBA00001971"/>
    </source>
</evidence>
<feature type="binding site" description="axial binding residue" evidence="7">
    <location>
        <position position="319"/>
    </location>
    <ligand>
        <name>heme</name>
        <dbReference type="ChEBI" id="CHEBI:30413"/>
    </ligand>
    <ligandPart>
        <name>Fe</name>
        <dbReference type="ChEBI" id="CHEBI:18248"/>
    </ligandPart>
</feature>
<dbReference type="PANTHER" id="PTHR24305">
    <property type="entry name" value="CYTOCHROME P450"/>
    <property type="match status" value="1"/>
</dbReference>
<dbReference type="InterPro" id="IPR002403">
    <property type="entry name" value="Cyt_P450_E_grp-IV"/>
</dbReference>
<evidence type="ECO:0000256" key="7">
    <source>
        <dbReference type="PIRSR" id="PIRSR602403-1"/>
    </source>
</evidence>
<keyword evidence="4 7" id="KW-0479">Metal-binding</keyword>
<evidence type="ECO:0000256" key="3">
    <source>
        <dbReference type="ARBA" id="ARBA00022617"/>
    </source>
</evidence>
<comment type="similarity">
    <text evidence="2">Belongs to the cytochrome P450 family.</text>
</comment>
<dbReference type="AlphaFoldDB" id="A0A9P5LD57"/>
<dbReference type="Proteomes" id="UP000722485">
    <property type="component" value="Unassembled WGS sequence"/>
</dbReference>
<dbReference type="PRINTS" id="PR00385">
    <property type="entry name" value="P450"/>
</dbReference>
<dbReference type="InterPro" id="IPR050121">
    <property type="entry name" value="Cytochrome_P450_monoxygenase"/>
</dbReference>
<proteinExistence type="inferred from homology"/>
<keyword evidence="6" id="KW-0560">Oxidoreductase</keyword>
<evidence type="ECO:0000256" key="6">
    <source>
        <dbReference type="ARBA" id="ARBA00023033"/>
    </source>
</evidence>
<sequence>MHLRMKRNAANAYSLTSVLQLEPYVNEVAEKLFTQLDREAKDQSKSVSLDYYFHAFAMDAIFMISFGKSLNILEKGDERKIMASFEVIMPYMATIGQIPWMHKFLVGNSFMAKMILGEMTFETGLMDIASGQVAEFKKRLDRTEDGPCTFTERLLLNQKANPKSITDRELITHALGNITAGGDTTSIALRSIFYFVLKNKASYERLCDEVRSNCTFPATFVSARDLPYLNAVIKEALRLHPPMPIMLARTVPKGGAEICGHFLPEGTECGIPAYVLHRDQDIFPDPEAWKPERWLTTDTEHLNRMTRAFLSFGNGPHTCSGRHISIMEITKIVPSLLLKYDFELAYPEHWRQQDDVRVSVDTVESRYLTGAQSPDSQDGCILSGSARPVSAYFGGDNLGRSEPDSFVIGLVWRLELALLIASPTPFPIRLPRSLVLTRALGPESIRIPPRPPVLIISSNLWEPASALAMDDSSHLTRFAYQRPNQAGSCWTCVAAKASCSRELPGMLFRIHTKALRPEPRNVIPI</sequence>
<evidence type="ECO:0000313" key="8">
    <source>
        <dbReference type="EMBL" id="KAF7553107.1"/>
    </source>
</evidence>